<comment type="caution">
    <text evidence="1">The sequence shown here is derived from an EMBL/GenBank/DDBJ whole genome shotgun (WGS) entry which is preliminary data.</text>
</comment>
<keyword evidence="2" id="KW-1185">Reference proteome</keyword>
<sequence length="62" mass="6953">MQSGNQLLSSELRVLDALVPCGFASHINRISVGSRDYRAKTFEASDTHCIIFSLRPSRSERK</sequence>
<accession>A0ACC0WI96</accession>
<organism evidence="1 2">
    <name type="scientific">Peronosclerospora sorghi</name>
    <dbReference type="NCBI Taxonomy" id="230839"/>
    <lineage>
        <taxon>Eukaryota</taxon>
        <taxon>Sar</taxon>
        <taxon>Stramenopiles</taxon>
        <taxon>Oomycota</taxon>
        <taxon>Peronosporomycetes</taxon>
        <taxon>Peronosporales</taxon>
        <taxon>Peronosporaceae</taxon>
        <taxon>Peronosclerospora</taxon>
    </lineage>
</organism>
<dbReference type="Proteomes" id="UP001163321">
    <property type="component" value="Chromosome 12"/>
</dbReference>
<dbReference type="EMBL" id="CM047591">
    <property type="protein sequence ID" value="KAI9918578.1"/>
    <property type="molecule type" value="Genomic_DNA"/>
</dbReference>
<name>A0ACC0WI96_9STRA</name>
<evidence type="ECO:0000313" key="1">
    <source>
        <dbReference type="EMBL" id="KAI9918578.1"/>
    </source>
</evidence>
<reference evidence="1 2" key="1">
    <citation type="journal article" date="2022" name="bioRxiv">
        <title>The genome of the oomycete Peronosclerospora sorghi, a cosmopolitan pathogen of maize and sorghum, is inflated with dispersed pseudogenes.</title>
        <authorList>
            <person name="Fletcher K."/>
            <person name="Martin F."/>
            <person name="Isakeit T."/>
            <person name="Cavanaugh K."/>
            <person name="Magill C."/>
            <person name="Michelmore R."/>
        </authorList>
    </citation>
    <scope>NUCLEOTIDE SEQUENCE [LARGE SCALE GENOMIC DNA]</scope>
    <source>
        <strain evidence="1">P6</strain>
    </source>
</reference>
<evidence type="ECO:0000313" key="2">
    <source>
        <dbReference type="Proteomes" id="UP001163321"/>
    </source>
</evidence>
<proteinExistence type="predicted"/>
<protein>
    <submittedName>
        <fullName evidence="1">Uncharacterized protein</fullName>
    </submittedName>
</protein>
<gene>
    <name evidence="1" type="ORF">PsorP6_011450</name>
</gene>